<reference evidence="1" key="1">
    <citation type="submission" date="2020-07" db="EMBL/GenBank/DDBJ databases">
        <title>The High-quality genome of the commercially important snow crab, Chionoecetes opilio.</title>
        <authorList>
            <person name="Jeong J.-H."/>
            <person name="Ryu S."/>
        </authorList>
    </citation>
    <scope>NUCLEOTIDE SEQUENCE</scope>
    <source>
        <strain evidence="1">MADBK_172401_WGS</strain>
        <tissue evidence="1">Digestive gland</tissue>
    </source>
</reference>
<dbReference type="AlphaFoldDB" id="A0A8J4YIA9"/>
<name>A0A8J4YIA9_CHIOP</name>
<dbReference type="Proteomes" id="UP000770661">
    <property type="component" value="Unassembled WGS sequence"/>
</dbReference>
<sequence>MTIKAANPACQLRVQGIGLAWTDSYLYLGVVARQAAVVMAQLDYLRERTQARLNVMRAMTRLNAGSTFSVLRLYYVQAVRSLVDYCAPVIIALSPVSRSGSRCSRTNAMRTMLGAPRGPAPA</sequence>
<gene>
    <name evidence="1" type="ORF">GWK47_035253</name>
</gene>
<keyword evidence="2" id="KW-1185">Reference proteome</keyword>
<accession>A0A8J4YIA9</accession>
<evidence type="ECO:0000313" key="2">
    <source>
        <dbReference type="Proteomes" id="UP000770661"/>
    </source>
</evidence>
<dbReference type="EMBL" id="JACEEZ010003669">
    <property type="protein sequence ID" value="KAG0727153.1"/>
    <property type="molecule type" value="Genomic_DNA"/>
</dbReference>
<proteinExistence type="predicted"/>
<comment type="caution">
    <text evidence="1">The sequence shown here is derived from an EMBL/GenBank/DDBJ whole genome shotgun (WGS) entry which is preliminary data.</text>
</comment>
<evidence type="ECO:0000313" key="1">
    <source>
        <dbReference type="EMBL" id="KAG0727153.1"/>
    </source>
</evidence>
<dbReference type="OrthoDB" id="409048at2759"/>
<protein>
    <submittedName>
        <fullName evidence="1">Uncharacterized protein</fullName>
    </submittedName>
</protein>
<organism evidence="1 2">
    <name type="scientific">Chionoecetes opilio</name>
    <name type="common">Atlantic snow crab</name>
    <name type="synonym">Cancer opilio</name>
    <dbReference type="NCBI Taxonomy" id="41210"/>
    <lineage>
        <taxon>Eukaryota</taxon>
        <taxon>Metazoa</taxon>
        <taxon>Ecdysozoa</taxon>
        <taxon>Arthropoda</taxon>
        <taxon>Crustacea</taxon>
        <taxon>Multicrustacea</taxon>
        <taxon>Malacostraca</taxon>
        <taxon>Eumalacostraca</taxon>
        <taxon>Eucarida</taxon>
        <taxon>Decapoda</taxon>
        <taxon>Pleocyemata</taxon>
        <taxon>Brachyura</taxon>
        <taxon>Eubrachyura</taxon>
        <taxon>Majoidea</taxon>
        <taxon>Majidae</taxon>
        <taxon>Chionoecetes</taxon>
    </lineage>
</organism>